<evidence type="ECO:0000313" key="8">
    <source>
        <dbReference type="Proteomes" id="UP000245699"/>
    </source>
</evidence>
<dbReference type="InterPro" id="IPR005226">
    <property type="entry name" value="UPF0014_fam"/>
</dbReference>
<gene>
    <name evidence="7" type="ORF">BB559_002219</name>
</gene>
<dbReference type="Pfam" id="PF03649">
    <property type="entry name" value="UPF0014"/>
    <property type="match status" value="1"/>
</dbReference>
<dbReference type="GO" id="GO:0005886">
    <property type="term" value="C:plasma membrane"/>
    <property type="evidence" value="ECO:0007669"/>
    <property type="project" value="TreeGrafter"/>
</dbReference>
<protein>
    <submittedName>
        <fullName evidence="7">Uncharacterized protein</fullName>
    </submittedName>
</protein>
<proteinExistence type="inferred from homology"/>
<comment type="similarity">
    <text evidence="2">Belongs to the UPF0014 family.</text>
</comment>
<dbReference type="Proteomes" id="UP000245699">
    <property type="component" value="Unassembled WGS sequence"/>
</dbReference>
<dbReference type="OrthoDB" id="432685at2759"/>
<accession>A0A2T9YX06</accession>
<reference evidence="7 8" key="1">
    <citation type="journal article" date="2018" name="MBio">
        <title>Comparative Genomics Reveals the Core Gene Toolbox for the Fungus-Insect Symbiosis.</title>
        <authorList>
            <person name="Wang Y."/>
            <person name="Stata M."/>
            <person name="Wang W."/>
            <person name="Stajich J.E."/>
            <person name="White M.M."/>
            <person name="Moncalvo J.M."/>
        </authorList>
    </citation>
    <scope>NUCLEOTIDE SEQUENCE [LARGE SCALE GENOMIC DNA]</scope>
    <source>
        <strain evidence="7 8">AUS-77-4</strain>
    </source>
</reference>
<feature type="transmembrane region" description="Helical" evidence="6">
    <location>
        <begin position="195"/>
        <end position="214"/>
    </location>
</feature>
<keyword evidence="4 6" id="KW-1133">Transmembrane helix</keyword>
<organism evidence="7 8">
    <name type="scientific">Furculomyces boomerangus</name>
    <dbReference type="NCBI Taxonomy" id="61424"/>
    <lineage>
        <taxon>Eukaryota</taxon>
        <taxon>Fungi</taxon>
        <taxon>Fungi incertae sedis</taxon>
        <taxon>Zoopagomycota</taxon>
        <taxon>Kickxellomycotina</taxon>
        <taxon>Harpellomycetes</taxon>
        <taxon>Harpellales</taxon>
        <taxon>Harpellaceae</taxon>
        <taxon>Furculomyces</taxon>
    </lineage>
</organism>
<name>A0A2T9YX06_9FUNG</name>
<keyword evidence="8" id="KW-1185">Reference proteome</keyword>
<feature type="transmembrane region" description="Helical" evidence="6">
    <location>
        <begin position="73"/>
        <end position="91"/>
    </location>
</feature>
<feature type="transmembrane region" description="Helical" evidence="6">
    <location>
        <begin position="137"/>
        <end position="160"/>
    </location>
</feature>
<feature type="transmembrane region" description="Helical" evidence="6">
    <location>
        <begin position="234"/>
        <end position="259"/>
    </location>
</feature>
<comment type="subcellular location">
    <subcellularLocation>
        <location evidence="1">Membrane</location>
        <topology evidence="1">Multi-pass membrane protein</topology>
    </subcellularLocation>
</comment>
<sequence length="279" mass="30480">MYNTINGIKYDDAPVGWANVGVAAGLLSINGFLSMFLGLNIGKTLTISAIRCVVQLTVMALVLKKVLSSEIAFYSFFMTSVLAALAAYEITYWRINQRIPGMYASIFVSIYGSSLFIGVIGNMYAMNTKPAWAAYKFIPIMGMLLGNCMIGITMGVKSIFESTVIKKDQIEMYLAYGATRWEIAKPILITAMRSALIPTINNMSITGLISIPGMMTGQILGGADVMQATHYQQIIMFLISASTALGSIIATLYILLTLVDGVPRLRIDKLIDTKKQKTM</sequence>
<evidence type="ECO:0000256" key="2">
    <source>
        <dbReference type="ARBA" id="ARBA00005268"/>
    </source>
</evidence>
<dbReference type="AlphaFoldDB" id="A0A2T9YX06"/>
<dbReference type="PANTHER" id="PTHR30028">
    <property type="entry name" value="UPF0014 INNER MEMBRANE PROTEIN YBBM-RELATED"/>
    <property type="match status" value="1"/>
</dbReference>
<dbReference type="PANTHER" id="PTHR30028:SF0">
    <property type="entry name" value="PROTEIN ALUMINUM SENSITIVE 3"/>
    <property type="match status" value="1"/>
</dbReference>
<dbReference type="EMBL" id="MBFT01000128">
    <property type="protein sequence ID" value="PVU96873.1"/>
    <property type="molecule type" value="Genomic_DNA"/>
</dbReference>
<evidence type="ECO:0000256" key="3">
    <source>
        <dbReference type="ARBA" id="ARBA00022692"/>
    </source>
</evidence>
<evidence type="ECO:0000313" key="7">
    <source>
        <dbReference type="EMBL" id="PVU96873.1"/>
    </source>
</evidence>
<evidence type="ECO:0000256" key="5">
    <source>
        <dbReference type="ARBA" id="ARBA00023136"/>
    </source>
</evidence>
<comment type="caution">
    <text evidence="7">The sequence shown here is derived from an EMBL/GenBank/DDBJ whole genome shotgun (WGS) entry which is preliminary data.</text>
</comment>
<keyword evidence="3 6" id="KW-0812">Transmembrane</keyword>
<keyword evidence="5 6" id="KW-0472">Membrane</keyword>
<evidence type="ECO:0000256" key="6">
    <source>
        <dbReference type="SAM" id="Phobius"/>
    </source>
</evidence>
<evidence type="ECO:0000256" key="1">
    <source>
        <dbReference type="ARBA" id="ARBA00004141"/>
    </source>
</evidence>
<feature type="transmembrane region" description="Helical" evidence="6">
    <location>
        <begin position="48"/>
        <end position="67"/>
    </location>
</feature>
<evidence type="ECO:0000256" key="4">
    <source>
        <dbReference type="ARBA" id="ARBA00022989"/>
    </source>
</evidence>
<feature type="transmembrane region" description="Helical" evidence="6">
    <location>
        <begin position="20"/>
        <end position="41"/>
    </location>
</feature>
<feature type="transmembrane region" description="Helical" evidence="6">
    <location>
        <begin position="103"/>
        <end position="125"/>
    </location>
</feature>